<keyword evidence="4" id="KW-0378">Hydrolase</keyword>
<dbReference type="SUPFAM" id="SSF55545">
    <property type="entry name" value="beta-N-acetylhexosaminidase-like domain"/>
    <property type="match status" value="1"/>
</dbReference>
<evidence type="ECO:0000256" key="4">
    <source>
        <dbReference type="ARBA" id="ARBA00022801"/>
    </source>
</evidence>
<dbReference type="Proteomes" id="UP000644507">
    <property type="component" value="Unassembled WGS sequence"/>
</dbReference>
<dbReference type="GO" id="GO:0016020">
    <property type="term" value="C:membrane"/>
    <property type="evidence" value="ECO:0007669"/>
    <property type="project" value="TreeGrafter"/>
</dbReference>
<feature type="active site" description="Proton donor" evidence="6">
    <location>
        <position position="301"/>
    </location>
</feature>
<dbReference type="GO" id="GO:0004563">
    <property type="term" value="F:beta-N-acetylhexosaminidase activity"/>
    <property type="evidence" value="ECO:0007669"/>
    <property type="project" value="UniProtKB-EC"/>
</dbReference>
<comment type="similarity">
    <text evidence="2">Belongs to the glycosyl hydrolase 20 family.</text>
</comment>
<dbReference type="PANTHER" id="PTHR22600:SF57">
    <property type="entry name" value="BETA-N-ACETYLHEXOSAMINIDASE"/>
    <property type="match status" value="1"/>
</dbReference>
<evidence type="ECO:0000256" key="5">
    <source>
        <dbReference type="ARBA" id="ARBA00023295"/>
    </source>
</evidence>
<dbReference type="AlphaFoldDB" id="A0A918WN31"/>
<dbReference type="Pfam" id="PF00728">
    <property type="entry name" value="Glyco_hydro_20"/>
    <property type="match status" value="1"/>
</dbReference>
<keyword evidence="5" id="KW-0326">Glycosidase</keyword>
<proteinExistence type="inferred from homology"/>
<sequence length="1072" mass="120282">MTLSSQLASALFYLVLTSLAFSEVKLVPLPQTIKEGRGRFEITDQTRIVLGDESLRPLGEVLSRDLIRLVGENPIVATGERRAGDIVLTIDPGLKEEEYHLRIREQVFITGGNPSSLSYGVTSVLQLLAASEGVASLPFLQIEDHPDVPFRGVLLDLARQQHNVANLRHVIELCRFYKTRYLILHFGDDSAWTFPSEAFPTLGGAGHNQSYKGPAIKPFTKTEIEELVRFADARGVTLVPAIDVPGHSSAMRRAAKNEFDPAGIGVVNVATQSVYDNLEKLFAEAAALFPSSPYLHFGTDEVGLGKLFEVYQDDPWVKERKLKDAGELFTAFQEEMVLMIERLGKTPLAWEGHRPRKATPILKRMIWMNWAFGSYPAQDMLDDGYQVINASFAPTYVMEAGVDATTKDVYEWDLGKFANYPKLPRFMKEVNYREIRPKQDGLIGGCMCAWENPGWWQFHGLRYKLAAFSERTWNAYRSVPAADHWAARQKVNPLLDLIIPDLKEETPEWDYGSKDSVLEVYEGFADPDLSWESGVGFKRGTKWEFFQGEGKSKHLKRGLSYIDKNGKQLATSQGALELSCKEGSALFGRALDNPKLGGGGADFWVSFLISREGKNGGAGYWRMNRAGVDGSFGYERSTVLRHIRASGFIDQAKKSGEETLVVINLRPDYVSRVWLDPDLTNPGAPRLLGMRTNAGSMEDLMFFIDSAGGNRYRFDEFRVGNSFQAVTPVVGRDPEPEQPQQNENLLKPVDGFTYSPFYPEQWKEKGLPTGMTVWKGQKIAFLTMDDNHDPEVISRLVDKLDKGWGIYQDLIGREPRGFKNYEGLPTIAAIPEGMSCGAGCGFVGASGIELCLFYMRDYEQLKENPDSCPHYIFYEMGRNFYVFGEKFTYFATGFAVFMRYVCMDGTESEDLGLSEREEIEALEVNLGKKSNPMTFLEMFTSVGDQIRREKASEAGISSSQNTNHASVMLYLRKNYGGDEWVRKFYHTLPSADEFPVNTENAPYRQSLNWLVCASIAAGENLAPVFMERYKLPLTPKDQETLSKVDWTRKGLTISSVVKKLSDEEPSASSVNS</sequence>
<evidence type="ECO:0000256" key="6">
    <source>
        <dbReference type="PIRSR" id="PIRSR625705-1"/>
    </source>
</evidence>
<keyword evidence="10" id="KW-1185">Reference proteome</keyword>
<accession>A0A918WN31</accession>
<evidence type="ECO:0000259" key="8">
    <source>
        <dbReference type="Pfam" id="PF02838"/>
    </source>
</evidence>
<dbReference type="PRINTS" id="PR00738">
    <property type="entry name" value="GLHYDRLASE20"/>
</dbReference>
<evidence type="ECO:0000256" key="2">
    <source>
        <dbReference type="ARBA" id="ARBA00006285"/>
    </source>
</evidence>
<reference evidence="9" key="1">
    <citation type="journal article" date="2014" name="Int. J. Syst. Evol. Microbiol.">
        <title>Complete genome sequence of Corynebacterium casei LMG S-19264T (=DSM 44701T), isolated from a smear-ripened cheese.</title>
        <authorList>
            <consortium name="US DOE Joint Genome Institute (JGI-PGF)"/>
            <person name="Walter F."/>
            <person name="Albersmeier A."/>
            <person name="Kalinowski J."/>
            <person name="Ruckert C."/>
        </authorList>
    </citation>
    <scope>NUCLEOTIDE SEQUENCE</scope>
    <source>
        <strain evidence="9">KCTC 12988</strain>
    </source>
</reference>
<feature type="domain" description="Beta-hexosaminidase bacterial type N-terminal" evidence="8">
    <location>
        <begin position="25"/>
        <end position="145"/>
    </location>
</feature>
<organism evidence="9 10">
    <name type="scientific">Roseibacillus persicicus</name>
    <dbReference type="NCBI Taxonomy" id="454148"/>
    <lineage>
        <taxon>Bacteria</taxon>
        <taxon>Pseudomonadati</taxon>
        <taxon>Verrucomicrobiota</taxon>
        <taxon>Verrucomicrobiia</taxon>
        <taxon>Verrucomicrobiales</taxon>
        <taxon>Verrucomicrobiaceae</taxon>
        <taxon>Roseibacillus</taxon>
    </lineage>
</organism>
<comment type="caution">
    <text evidence="9">The sequence shown here is derived from an EMBL/GenBank/DDBJ whole genome shotgun (WGS) entry which is preliminary data.</text>
</comment>
<dbReference type="Pfam" id="PF02838">
    <property type="entry name" value="Glyco_hydro_20b"/>
    <property type="match status" value="1"/>
</dbReference>
<evidence type="ECO:0000313" key="10">
    <source>
        <dbReference type="Proteomes" id="UP000644507"/>
    </source>
</evidence>
<reference evidence="9" key="2">
    <citation type="submission" date="2020-09" db="EMBL/GenBank/DDBJ databases">
        <authorList>
            <person name="Sun Q."/>
            <person name="Kim S."/>
        </authorList>
    </citation>
    <scope>NUCLEOTIDE SEQUENCE</scope>
    <source>
        <strain evidence="9">KCTC 12988</strain>
    </source>
</reference>
<dbReference type="GO" id="GO:0005975">
    <property type="term" value="P:carbohydrate metabolic process"/>
    <property type="evidence" value="ECO:0007669"/>
    <property type="project" value="InterPro"/>
</dbReference>
<name>A0A918WN31_9BACT</name>
<gene>
    <name evidence="9" type="ORF">GCM10007100_31810</name>
</gene>
<evidence type="ECO:0000256" key="1">
    <source>
        <dbReference type="ARBA" id="ARBA00001231"/>
    </source>
</evidence>
<dbReference type="PANTHER" id="PTHR22600">
    <property type="entry name" value="BETA-HEXOSAMINIDASE"/>
    <property type="match status" value="1"/>
</dbReference>
<dbReference type="EMBL" id="BMXI01000015">
    <property type="protein sequence ID" value="GHC62082.1"/>
    <property type="molecule type" value="Genomic_DNA"/>
</dbReference>
<dbReference type="RefSeq" id="WP_189572072.1">
    <property type="nucleotide sequence ID" value="NZ_BMXI01000015.1"/>
</dbReference>
<protein>
    <recommendedName>
        <fullName evidence="3">beta-N-acetylhexosaminidase</fullName>
        <ecNumber evidence="3">3.2.1.52</ecNumber>
    </recommendedName>
</protein>
<feature type="domain" description="Glycoside hydrolase family 20 catalytic" evidence="7">
    <location>
        <begin position="149"/>
        <end position="474"/>
    </location>
</feature>
<dbReference type="SUPFAM" id="SSF51445">
    <property type="entry name" value="(Trans)glycosidases"/>
    <property type="match status" value="1"/>
</dbReference>
<dbReference type="InterPro" id="IPR029018">
    <property type="entry name" value="Hex-like_dom2"/>
</dbReference>
<dbReference type="Gene3D" id="3.30.379.10">
    <property type="entry name" value="Chitobiase/beta-hexosaminidase domain 2-like"/>
    <property type="match status" value="1"/>
</dbReference>
<dbReference type="InterPro" id="IPR025705">
    <property type="entry name" value="Beta_hexosaminidase_sua/sub"/>
</dbReference>
<dbReference type="InterPro" id="IPR017853">
    <property type="entry name" value="GH"/>
</dbReference>
<evidence type="ECO:0000313" key="9">
    <source>
        <dbReference type="EMBL" id="GHC62082.1"/>
    </source>
</evidence>
<dbReference type="GO" id="GO:0030203">
    <property type="term" value="P:glycosaminoglycan metabolic process"/>
    <property type="evidence" value="ECO:0007669"/>
    <property type="project" value="TreeGrafter"/>
</dbReference>
<dbReference type="InterPro" id="IPR015883">
    <property type="entry name" value="Glyco_hydro_20_cat"/>
</dbReference>
<dbReference type="Gene3D" id="3.20.20.80">
    <property type="entry name" value="Glycosidases"/>
    <property type="match status" value="1"/>
</dbReference>
<dbReference type="EC" id="3.2.1.52" evidence="3"/>
<dbReference type="InterPro" id="IPR015882">
    <property type="entry name" value="HEX_bac_N"/>
</dbReference>
<evidence type="ECO:0000259" key="7">
    <source>
        <dbReference type="Pfam" id="PF00728"/>
    </source>
</evidence>
<evidence type="ECO:0000256" key="3">
    <source>
        <dbReference type="ARBA" id="ARBA00012663"/>
    </source>
</evidence>
<comment type="catalytic activity">
    <reaction evidence="1">
        <text>Hydrolysis of terminal non-reducing N-acetyl-D-hexosamine residues in N-acetyl-beta-D-hexosaminides.</text>
        <dbReference type="EC" id="3.2.1.52"/>
    </reaction>
</comment>